<name>A0A8H3IS41_9LECA</name>
<protein>
    <recommendedName>
        <fullName evidence="2">Rhodanese domain-containing protein</fullName>
    </recommendedName>
</protein>
<dbReference type="GO" id="GO:0005737">
    <property type="term" value="C:cytoplasm"/>
    <property type="evidence" value="ECO:0007669"/>
    <property type="project" value="TreeGrafter"/>
</dbReference>
<dbReference type="SMART" id="SM00450">
    <property type="entry name" value="RHOD"/>
    <property type="match status" value="1"/>
</dbReference>
<evidence type="ECO:0000313" key="3">
    <source>
        <dbReference type="EMBL" id="CAF9929543.1"/>
    </source>
</evidence>
<evidence type="ECO:0000259" key="2">
    <source>
        <dbReference type="PROSITE" id="PS50206"/>
    </source>
</evidence>
<feature type="region of interest" description="Disordered" evidence="1">
    <location>
        <begin position="120"/>
        <end position="142"/>
    </location>
</feature>
<dbReference type="Gene3D" id="3.40.250.10">
    <property type="entry name" value="Rhodanese-like domain"/>
    <property type="match status" value="1"/>
</dbReference>
<dbReference type="SUPFAM" id="SSF52821">
    <property type="entry name" value="Rhodanese/Cell cycle control phosphatase"/>
    <property type="match status" value="1"/>
</dbReference>
<dbReference type="PROSITE" id="PS50206">
    <property type="entry name" value="RHODANESE_3"/>
    <property type="match status" value="1"/>
</dbReference>
<evidence type="ECO:0000256" key="1">
    <source>
        <dbReference type="SAM" id="MobiDB-lite"/>
    </source>
</evidence>
<dbReference type="InterPro" id="IPR036873">
    <property type="entry name" value="Rhodanese-like_dom_sf"/>
</dbReference>
<dbReference type="GO" id="GO:0005634">
    <property type="term" value="C:nucleus"/>
    <property type="evidence" value="ECO:0007669"/>
    <property type="project" value="TreeGrafter"/>
</dbReference>
<reference evidence="3" key="1">
    <citation type="submission" date="2021-03" db="EMBL/GenBank/DDBJ databases">
        <authorList>
            <person name="Tagirdzhanova G."/>
        </authorList>
    </citation>
    <scope>NUCLEOTIDE SEQUENCE</scope>
</reference>
<feature type="domain" description="Rhodanese" evidence="2">
    <location>
        <begin position="26"/>
        <end position="175"/>
    </location>
</feature>
<keyword evidence="4" id="KW-1185">Reference proteome</keyword>
<accession>A0A8H3IS41</accession>
<dbReference type="AlphaFoldDB" id="A0A8H3IS41"/>
<dbReference type="OrthoDB" id="102559at2759"/>
<dbReference type="Pfam" id="PF00581">
    <property type="entry name" value="Rhodanese"/>
    <property type="match status" value="1"/>
</dbReference>
<gene>
    <name evidence="3" type="ORF">HETSPECPRED_007391</name>
</gene>
<dbReference type="EMBL" id="CAJPDS010000052">
    <property type="protein sequence ID" value="CAF9929543.1"/>
    <property type="molecule type" value="Genomic_DNA"/>
</dbReference>
<dbReference type="Proteomes" id="UP000664521">
    <property type="component" value="Unassembled WGS sequence"/>
</dbReference>
<evidence type="ECO:0000313" key="4">
    <source>
        <dbReference type="Proteomes" id="UP000664521"/>
    </source>
</evidence>
<dbReference type="PANTHER" id="PTHR10828">
    <property type="entry name" value="M-PHASE INDUCER PHOSPHATASE DUAL SPECIFICITY PHOSPHATASE CDC25"/>
    <property type="match status" value="1"/>
</dbReference>
<dbReference type="InterPro" id="IPR001763">
    <property type="entry name" value="Rhodanese-like_dom"/>
</dbReference>
<comment type="caution">
    <text evidence="3">The sequence shown here is derived from an EMBL/GenBank/DDBJ whole genome shotgun (WGS) entry which is preliminary data.</text>
</comment>
<organism evidence="3 4">
    <name type="scientific">Heterodermia speciosa</name>
    <dbReference type="NCBI Taxonomy" id="116794"/>
    <lineage>
        <taxon>Eukaryota</taxon>
        <taxon>Fungi</taxon>
        <taxon>Dikarya</taxon>
        <taxon>Ascomycota</taxon>
        <taxon>Pezizomycotina</taxon>
        <taxon>Lecanoromycetes</taxon>
        <taxon>OSLEUM clade</taxon>
        <taxon>Lecanoromycetidae</taxon>
        <taxon>Caliciales</taxon>
        <taxon>Physciaceae</taxon>
        <taxon>Heterodermia</taxon>
    </lineage>
</organism>
<dbReference type="PANTHER" id="PTHR10828:SF38">
    <property type="entry name" value="ARSENICAL-RESISTANCE PROTEIN 2-RELATED"/>
    <property type="match status" value="1"/>
</dbReference>
<dbReference type="GO" id="GO:0004725">
    <property type="term" value="F:protein tyrosine phosphatase activity"/>
    <property type="evidence" value="ECO:0007669"/>
    <property type="project" value="TreeGrafter"/>
</dbReference>
<sequence length="176" mass="19688">MSMFSYPRLHRISREKLSSLILSPGTAPRLAIVDVRDADHAGGHIVGSIHVPSSSLDYRTPELVRKLAEKEIVIFHCALSQQRGPSAALRYLRERESRGYGKHDEEAKDLGEDAVDVKETGEKEDVLEEVGIEGESKKEREPVVLKDAEPDLKPCEKAVNQEVFVLDGGFVQWQEL</sequence>
<proteinExistence type="predicted"/>